<dbReference type="AlphaFoldDB" id="A0A0W0YN84"/>
<dbReference type="PANTHER" id="PTHR10963">
    <property type="entry name" value="GLYCOSYL HYDROLASE-RELATED"/>
    <property type="match status" value="1"/>
</dbReference>
<dbReference type="PATRIC" id="fig|28087.4.peg.1731"/>
<dbReference type="Proteomes" id="UP000054621">
    <property type="component" value="Unassembled WGS sequence"/>
</dbReference>
<gene>
    <name evidence="3" type="ORF">Lsai_1616</name>
</gene>
<dbReference type="STRING" id="28087.Lsai_1616"/>
<feature type="signal peptide" evidence="2">
    <location>
        <begin position="1"/>
        <end position="25"/>
    </location>
</feature>
<evidence type="ECO:0000313" key="4">
    <source>
        <dbReference type="Proteomes" id="UP000054621"/>
    </source>
</evidence>
<dbReference type="PANTHER" id="PTHR10963:SF55">
    <property type="entry name" value="GLYCOSIDE HYDROLASE FAMILY 16 PROTEIN"/>
    <property type="match status" value="1"/>
</dbReference>
<dbReference type="InterPro" id="IPR050546">
    <property type="entry name" value="Glycosyl_Hydrlase_16"/>
</dbReference>
<evidence type="ECO:0000313" key="3">
    <source>
        <dbReference type="EMBL" id="KTD58094.1"/>
    </source>
</evidence>
<comment type="similarity">
    <text evidence="1">Belongs to the glycosyl hydrolase 16 family.</text>
</comment>
<dbReference type="InterPro" id="IPR013320">
    <property type="entry name" value="ConA-like_dom_sf"/>
</dbReference>
<reference evidence="3 4" key="1">
    <citation type="submission" date="2015-11" db="EMBL/GenBank/DDBJ databases">
        <title>Genomic analysis of 38 Legionella species identifies large and diverse effector repertoires.</title>
        <authorList>
            <person name="Burstein D."/>
            <person name="Amaro F."/>
            <person name="Zusman T."/>
            <person name="Lifshitz Z."/>
            <person name="Cohen O."/>
            <person name="Gilbert J.A."/>
            <person name="Pupko T."/>
            <person name="Shuman H.A."/>
            <person name="Segal G."/>
        </authorList>
    </citation>
    <scope>NUCLEOTIDE SEQUENCE [LARGE SCALE GENOMIC DNA]</scope>
    <source>
        <strain evidence="3 4">Mt.St.Helens-4</strain>
    </source>
</reference>
<keyword evidence="2" id="KW-0732">Signal</keyword>
<dbReference type="EMBL" id="LNYV01000015">
    <property type="protein sequence ID" value="KTD58094.1"/>
    <property type="molecule type" value="Genomic_DNA"/>
</dbReference>
<evidence type="ECO:0000256" key="2">
    <source>
        <dbReference type="SAM" id="SignalP"/>
    </source>
</evidence>
<name>A0A0W0YN84_9GAMM</name>
<dbReference type="Gene3D" id="2.60.120.200">
    <property type="match status" value="1"/>
</dbReference>
<dbReference type="SUPFAM" id="SSF49899">
    <property type="entry name" value="Concanavalin A-like lectins/glucanases"/>
    <property type="match status" value="1"/>
</dbReference>
<organism evidence="3 4">
    <name type="scientific">Legionella sainthelensi</name>
    <dbReference type="NCBI Taxonomy" id="28087"/>
    <lineage>
        <taxon>Bacteria</taxon>
        <taxon>Pseudomonadati</taxon>
        <taxon>Pseudomonadota</taxon>
        <taxon>Gammaproteobacteria</taxon>
        <taxon>Legionellales</taxon>
        <taxon>Legionellaceae</taxon>
        <taxon>Legionella</taxon>
    </lineage>
</organism>
<proteinExistence type="inferred from homology"/>
<dbReference type="eggNOG" id="ENOG5033PBD">
    <property type="taxonomic scope" value="Bacteria"/>
</dbReference>
<feature type="chain" id="PRO_5006917797" evidence="2">
    <location>
        <begin position="26"/>
        <end position="526"/>
    </location>
</feature>
<dbReference type="OrthoDB" id="9809583at2"/>
<comment type="caution">
    <text evidence="3">The sequence shown here is derived from an EMBL/GenBank/DDBJ whole genome shotgun (WGS) entry which is preliminary data.</text>
</comment>
<accession>A0A0W0YN84</accession>
<sequence length="526" mass="58855">MKKCYFMNKIFFVLWAFLSISIAMASTASPLWTFVPLTDTNLIIIGNNKQTVKYTVTNNSKKTHSLVMTPIPGISQITSAGYCTNVFTLGYKQSCILGLYVDGSELKNNIESGPEVCQRGNTLQCYQPSAGNSLNIKNIQSLCDTNLCTEKLSVFSGEKSTFDNYFTIVNGYHVGTQEYQEYLPQNVTFIPKNSQSPAFIKLSAIPSTDFPCIGRGYVDPNNRAKVSTGTCTYTSGAFYSYRNGFYVNKDSHGKNIHHGGIEIRLRVEKDDPNVTMDQLYQKGAWPAVWMMSPYIDDTFRFNSETFTPKNLWPSAMEIDILELINGGWTTTTPIIGSIHYGYLANETATSWNYINNIGDYDRQIVPLYPVADSSNWHNYGFTWEKKDGISVTSYVLGWYYDGIKYTSLTITRKKSETTGNMIFSAEREVNGEQQLIWCTSSSPRCCTVESNRCNLALNVPMPLTEAEVMFDSLTNGFDNGYYLNVNLAAGGEGIGVYDPSIPGFPPPSFGRANMQISHINRFVIGY</sequence>
<evidence type="ECO:0000256" key="1">
    <source>
        <dbReference type="ARBA" id="ARBA00006865"/>
    </source>
</evidence>
<protein>
    <submittedName>
        <fullName evidence="3">NHL repeat protein</fullName>
    </submittedName>
</protein>